<evidence type="ECO:0000256" key="2">
    <source>
        <dbReference type="SAM" id="Phobius"/>
    </source>
</evidence>
<evidence type="ECO:0000313" key="5">
    <source>
        <dbReference type="Proteomes" id="UP000050794"/>
    </source>
</evidence>
<evidence type="ECO:0000313" key="6">
    <source>
        <dbReference type="WBParaSite" id="TCNE_0001295901-mRNA-1"/>
    </source>
</evidence>
<gene>
    <name evidence="4" type="ORF">TCNE_LOCUS12959</name>
</gene>
<dbReference type="Proteomes" id="UP000050794">
    <property type="component" value="Unassembled WGS sequence"/>
</dbReference>
<reference evidence="4 5" key="2">
    <citation type="submission" date="2018-11" db="EMBL/GenBank/DDBJ databases">
        <authorList>
            <consortium name="Pathogen Informatics"/>
        </authorList>
    </citation>
    <scope>NUCLEOTIDE SEQUENCE [LARGE SCALE GENOMIC DNA]</scope>
</reference>
<name>A0A183UWT9_TOXCA</name>
<dbReference type="WBParaSite" id="TCNE_0001295901-mRNA-1">
    <property type="protein sequence ID" value="TCNE_0001295901-mRNA-1"/>
    <property type="gene ID" value="TCNE_0001295901"/>
</dbReference>
<evidence type="ECO:0000313" key="4">
    <source>
        <dbReference type="EMBL" id="VDM44280.1"/>
    </source>
</evidence>
<protein>
    <submittedName>
        <fullName evidence="6">Transmembrane protein</fullName>
    </submittedName>
</protein>
<keyword evidence="5" id="KW-1185">Reference proteome</keyword>
<reference evidence="6" key="1">
    <citation type="submission" date="2016-06" db="UniProtKB">
        <authorList>
            <consortium name="WormBaseParasite"/>
        </authorList>
    </citation>
    <scope>IDENTIFICATION</scope>
</reference>
<keyword evidence="3" id="KW-0732">Signal</keyword>
<proteinExistence type="predicted"/>
<accession>A0A183UWT9</accession>
<feature type="signal peptide" evidence="3">
    <location>
        <begin position="1"/>
        <end position="19"/>
    </location>
</feature>
<feature type="compositionally biased region" description="Polar residues" evidence="1">
    <location>
        <begin position="352"/>
        <end position="375"/>
    </location>
</feature>
<dbReference type="AlphaFoldDB" id="A0A183UWT9"/>
<dbReference type="EMBL" id="UYWY01021494">
    <property type="protein sequence ID" value="VDM44280.1"/>
    <property type="molecule type" value="Genomic_DNA"/>
</dbReference>
<organism evidence="5 6">
    <name type="scientific">Toxocara canis</name>
    <name type="common">Canine roundworm</name>
    <dbReference type="NCBI Taxonomy" id="6265"/>
    <lineage>
        <taxon>Eukaryota</taxon>
        <taxon>Metazoa</taxon>
        <taxon>Ecdysozoa</taxon>
        <taxon>Nematoda</taxon>
        <taxon>Chromadorea</taxon>
        <taxon>Rhabditida</taxon>
        <taxon>Spirurina</taxon>
        <taxon>Ascaridomorpha</taxon>
        <taxon>Ascaridoidea</taxon>
        <taxon>Toxocaridae</taxon>
        <taxon>Toxocara</taxon>
    </lineage>
</organism>
<keyword evidence="2" id="KW-0472">Membrane</keyword>
<feature type="region of interest" description="Disordered" evidence="1">
    <location>
        <begin position="352"/>
        <end position="390"/>
    </location>
</feature>
<keyword evidence="2" id="KW-0812">Transmembrane</keyword>
<feature type="chain" id="PRO_5044553461" evidence="3">
    <location>
        <begin position="20"/>
        <end position="426"/>
    </location>
</feature>
<evidence type="ECO:0000256" key="1">
    <source>
        <dbReference type="SAM" id="MobiDB-lite"/>
    </source>
</evidence>
<evidence type="ECO:0000256" key="3">
    <source>
        <dbReference type="SAM" id="SignalP"/>
    </source>
</evidence>
<keyword evidence="2" id="KW-1133">Transmembrane helix</keyword>
<feature type="transmembrane region" description="Helical" evidence="2">
    <location>
        <begin position="292"/>
        <end position="316"/>
    </location>
</feature>
<sequence length="426" mass="45442">MLLFSIFLTAALVAGAVVSQSNYDDPDIDDQQPGAFSNYNNMSIIAADSATAVKVEVKLKSYVDQGLRLPGGMTCSCPSGFQCSYLGTTEARCYMSFTVIISSPGNSVQYITTEFLPLTESGYLDLSRMTQEQSAIDIFVHHMGVVINAQNGELAQMQTVVHVDTFVQSLVNVLPSIGTFSNEDHSASLTGQLLQTQFPYRVHLARFLPASMKPTLCRLSLSYSVQCIGSATGPDCDLQCNKSSVNSAVAICRSVTTGFFFTCTYIGGNRQVSGSQFYEMQVVAPGFKTATIVLSVLACTLFVLLMLVTIYSFILVKRSMKGDEGAPGHNYHSSLRAEGSANRPLLQATYTAQSPAPSNGSYQSAPSAAPRSTPNLDAVPGKPALRKTNFIPPAHLGGAASVNDTLNSSIASVPSVPMPPSREADV</sequence>